<dbReference type="PROSITE" id="PS50878">
    <property type="entry name" value="RT_POL"/>
    <property type="match status" value="1"/>
</dbReference>
<name>A0A1B6LMV0_9HEMI</name>
<proteinExistence type="predicted"/>
<dbReference type="SUPFAM" id="SSF56672">
    <property type="entry name" value="DNA/RNA polymerases"/>
    <property type="match status" value="1"/>
</dbReference>
<evidence type="ECO:0000313" key="3">
    <source>
        <dbReference type="EMBL" id="JAT24824.1"/>
    </source>
</evidence>
<dbReference type="EMBL" id="GEBQ01015153">
    <property type="protein sequence ID" value="JAT24824.1"/>
    <property type="molecule type" value="Transcribed_RNA"/>
</dbReference>
<sequence length="745" mass="85391">HTAQKITVQTERNHLRLENEKKRIFNKKSTDRFKSSLQCQNWDNVLLTADANQAYNSFHEILQVTLNNTCPLTTRRRPLNKRTHWNDECTRLKNAYIQALEREQCTGRAEDKIETAARKKEYDLRLKLLKREQTAAHIEQADNRPKALWQIINNERNAKPNTTREWKLQLDNGTTQDPTDIANCFNNFFATVAERTLHTHHNRLNTPQNEDPLPEVNYEFQFRPVTHNDIKNSINSLKPKTSSGIDEISAKLTKICVEELTIPLADITNKSLQQGIFPDLLKTAKVYPKYKNGETTNTSSYRPISLIPTFSKIIEKVVLDRLLLHLEENNLLTGQQHGFLKGRSTATALIQLVEHVIDELEEGNTVTSFFLDFSKAFDCLSHNRLLTKLNTLGVTGTEAKWFYSYLYDRKQLVEIQYTENGIKQKIKSEPTTAQRGVPQGSVLGPVLYLLFTNDLPGCLEDNCHTVMYADDTVLTLANRSAETLTRNIHTTLNTTRLYCTTNELVLNEKKTVQLNFTTKNKNNTNIALPGIESKNNTKHLGVIIDSNLAWTAHIDHLCKKLASSTYVIRRLKQISSLETAKTAYFSLFESHLRYGILLWGGSTQENLQRVLVLQKRALRSMVGLQPRESCRDHFRSLGILTVVLIYILETIIYATGSSLARHYNVRSYNTRHNGNFNLPNHRTFLFSKKPSYAGAKLYNLLPSSLKEGSPQTLKRRLRCWLADTPLYSLDEFSEFARSHVNNNTI</sequence>
<evidence type="ECO:0000259" key="2">
    <source>
        <dbReference type="PROSITE" id="PS50878"/>
    </source>
</evidence>
<feature type="transmembrane region" description="Helical" evidence="1">
    <location>
        <begin position="637"/>
        <end position="656"/>
    </location>
</feature>
<dbReference type="GO" id="GO:0071897">
    <property type="term" value="P:DNA biosynthetic process"/>
    <property type="evidence" value="ECO:0007669"/>
    <property type="project" value="UniProtKB-ARBA"/>
</dbReference>
<feature type="domain" description="Reverse transcriptase" evidence="2">
    <location>
        <begin position="270"/>
        <end position="544"/>
    </location>
</feature>
<dbReference type="InterPro" id="IPR043502">
    <property type="entry name" value="DNA/RNA_pol_sf"/>
</dbReference>
<reference evidence="3" key="1">
    <citation type="submission" date="2015-11" db="EMBL/GenBank/DDBJ databases">
        <title>De novo transcriptome assembly of four potential Pierce s Disease insect vectors from Arizona vineyards.</title>
        <authorList>
            <person name="Tassone E.E."/>
        </authorList>
    </citation>
    <scope>NUCLEOTIDE SEQUENCE</scope>
</reference>
<keyword evidence="1" id="KW-1133">Transmembrane helix</keyword>
<dbReference type="CDD" id="cd01650">
    <property type="entry name" value="RT_nLTR_like"/>
    <property type="match status" value="1"/>
</dbReference>
<dbReference type="PANTHER" id="PTHR33332">
    <property type="entry name" value="REVERSE TRANSCRIPTASE DOMAIN-CONTAINING PROTEIN"/>
    <property type="match status" value="1"/>
</dbReference>
<evidence type="ECO:0000256" key="1">
    <source>
        <dbReference type="SAM" id="Phobius"/>
    </source>
</evidence>
<accession>A0A1B6LMV0</accession>
<dbReference type="AlphaFoldDB" id="A0A1B6LMV0"/>
<keyword evidence="1" id="KW-0812">Transmembrane</keyword>
<dbReference type="Pfam" id="PF00078">
    <property type="entry name" value="RVT_1"/>
    <property type="match status" value="1"/>
</dbReference>
<feature type="non-terminal residue" evidence="3">
    <location>
        <position position="1"/>
    </location>
</feature>
<organism evidence="3">
    <name type="scientific">Graphocephala atropunctata</name>
    <dbReference type="NCBI Taxonomy" id="36148"/>
    <lineage>
        <taxon>Eukaryota</taxon>
        <taxon>Metazoa</taxon>
        <taxon>Ecdysozoa</taxon>
        <taxon>Arthropoda</taxon>
        <taxon>Hexapoda</taxon>
        <taxon>Insecta</taxon>
        <taxon>Pterygota</taxon>
        <taxon>Neoptera</taxon>
        <taxon>Paraneoptera</taxon>
        <taxon>Hemiptera</taxon>
        <taxon>Auchenorrhyncha</taxon>
        <taxon>Membracoidea</taxon>
        <taxon>Cicadellidae</taxon>
        <taxon>Cicadellinae</taxon>
        <taxon>Cicadellini</taxon>
        <taxon>Graphocephala</taxon>
    </lineage>
</organism>
<gene>
    <name evidence="3" type="ORF">g.9782</name>
</gene>
<keyword evidence="1" id="KW-0472">Membrane</keyword>
<protein>
    <recommendedName>
        <fullName evidence="2">Reverse transcriptase domain-containing protein</fullName>
    </recommendedName>
</protein>
<dbReference type="InterPro" id="IPR000477">
    <property type="entry name" value="RT_dom"/>
</dbReference>